<dbReference type="GeneID" id="93644317"/>
<sequence length="224" mass="25841">MSIYVSSSNLVLIPEAALSHWKPYGAGELTGAIISGKDSAEIIKELNQSSILPFTSFFYRKHFVILFDKEQVKNHFEQLLLLYKSQGYIFYSSTLYDDHWSQVIEGTKQLLTVNGQVVPVLELEQNGEFDVVRDEYGLHIVIDDDEDEEKQLEKKVHELPLEEGTYFIGDPGFVENRDMLVKEYFPKGTYEFIYRYGENGWLMKVSIQRKAIKEQLTTLHAALS</sequence>
<dbReference type="HOGENOM" id="CLU_107470_0_0_9"/>
<dbReference type="KEGG" id="bmeg:BG04_833"/>
<evidence type="ECO:0000313" key="1">
    <source>
        <dbReference type="EMBL" id="AJI25426.1"/>
    </source>
</evidence>
<evidence type="ECO:0000313" key="2">
    <source>
        <dbReference type="Proteomes" id="UP000031829"/>
    </source>
</evidence>
<dbReference type="Proteomes" id="UP000031829">
    <property type="component" value="Chromosome"/>
</dbReference>
<gene>
    <name evidence="1" type="ORF">BG04_833</name>
</gene>
<protein>
    <submittedName>
        <fullName evidence="1">Uncharacterized protein</fullName>
    </submittedName>
</protein>
<name>A0A0B6APQ8_PRIM2</name>
<accession>A0A0B6APQ8</accession>
<proteinExistence type="predicted"/>
<dbReference type="AlphaFoldDB" id="A0A0B6APQ8"/>
<dbReference type="RefSeq" id="WP_034649533.1">
    <property type="nucleotide sequence ID" value="NZ_BCVB01000001.1"/>
</dbReference>
<dbReference type="EMBL" id="CP009920">
    <property type="protein sequence ID" value="AJI25426.1"/>
    <property type="molecule type" value="Genomic_DNA"/>
</dbReference>
<reference evidence="1 2" key="1">
    <citation type="journal article" date="2015" name="Genome Announc.">
        <title>Complete genome sequences for 35 biothreat assay-relevant bacillus species.</title>
        <authorList>
            <person name="Johnson S.L."/>
            <person name="Daligault H.E."/>
            <person name="Davenport K.W."/>
            <person name="Jaissle J."/>
            <person name="Frey K.G."/>
            <person name="Ladner J.T."/>
            <person name="Broomall S.M."/>
            <person name="Bishop-Lilly K.A."/>
            <person name="Bruce D.C."/>
            <person name="Gibbons H.S."/>
            <person name="Coyne S.R."/>
            <person name="Lo C.C."/>
            <person name="Meincke L."/>
            <person name="Munk A.C."/>
            <person name="Koroleva G.I."/>
            <person name="Rosenzweig C.N."/>
            <person name="Palacios G.F."/>
            <person name="Redden C.L."/>
            <person name="Minogue T.D."/>
            <person name="Chain P.S."/>
        </authorList>
    </citation>
    <scope>NUCLEOTIDE SEQUENCE [LARGE SCALE GENOMIC DNA]</scope>
    <source>
        <strain evidence="2">ATCC 14581 / DSM 32 / JCM 2506 / NBRC 15308 / NCIMB 9376 / NCTC 10342 / NRRL B-14308 / VKM B-512</strain>
    </source>
</reference>
<organism evidence="1 2">
    <name type="scientific">Priestia megaterium (strain ATCC 14581 / DSM 32 / CCUG 1817 / JCM 2506 / NBRC 15308 / NCIMB 9376 / NCTC 10342 / NRRL B-14308 / VKM B-512 / Ford 19)</name>
    <name type="common">Bacillus megaterium</name>
    <dbReference type="NCBI Taxonomy" id="1348623"/>
    <lineage>
        <taxon>Bacteria</taxon>
        <taxon>Bacillati</taxon>
        <taxon>Bacillota</taxon>
        <taxon>Bacilli</taxon>
        <taxon>Bacillales</taxon>
        <taxon>Bacillaceae</taxon>
        <taxon>Priestia</taxon>
    </lineage>
</organism>